<evidence type="ECO:0000259" key="3">
    <source>
        <dbReference type="Pfam" id="PF05368"/>
    </source>
</evidence>
<dbReference type="Gene3D" id="3.40.50.720">
    <property type="entry name" value="NAD(P)-binding Rossmann-like Domain"/>
    <property type="match status" value="1"/>
</dbReference>
<dbReference type="PANTHER" id="PTHR47706:SF10">
    <property type="entry name" value="NMRA-LIKE DOMAIN-CONTAINING PROTEIN"/>
    <property type="match status" value="1"/>
</dbReference>
<dbReference type="InterPro" id="IPR008030">
    <property type="entry name" value="NmrA-like"/>
</dbReference>
<keyword evidence="5" id="KW-1185">Reference proteome</keyword>
<dbReference type="PANTHER" id="PTHR47706">
    <property type="entry name" value="NMRA-LIKE FAMILY PROTEIN"/>
    <property type="match status" value="1"/>
</dbReference>
<dbReference type="CDD" id="cd05259">
    <property type="entry name" value="PCBER_SDR_a"/>
    <property type="match status" value="1"/>
</dbReference>
<dbReference type="InterPro" id="IPR051609">
    <property type="entry name" value="NmrA/Isoflavone_reductase-like"/>
</dbReference>
<evidence type="ECO:0000256" key="2">
    <source>
        <dbReference type="ARBA" id="ARBA00023002"/>
    </source>
</evidence>
<dbReference type="OrthoDB" id="9984533at2759"/>
<keyword evidence="1" id="KW-0521">NADP</keyword>
<dbReference type="AlphaFoldDB" id="A0A6A7B310"/>
<gene>
    <name evidence="4" type="ORF">T440DRAFT_469873</name>
</gene>
<keyword evidence="2" id="KW-0560">Oxidoreductase</keyword>
<dbReference type="SUPFAM" id="SSF51735">
    <property type="entry name" value="NAD(P)-binding Rossmann-fold domains"/>
    <property type="match status" value="1"/>
</dbReference>
<sequence>MSIKNVIIIGAGGNLGPAILNAFLKDSSFNTTVLSRQGSKSTFPSGVKVVRADYESVSSLKEAFQGQDAVVSLVAGEALGDQNKLIDAAIEAGVQRFIPSEFGSNTQDKRTREIVPIFEAKLGTVNYLKERENKISWTSVVNGPFFDWGLKVGFLGFNGANKTATILDDGKAVFSATNLHQIGLALIKSLEKADLTKNQVVYINSFQTSQEQILDTVEKISGVKWTVDKQSANSILEDATAKFQKGDYSSIPALIQVVTFRAGDNLGDFAPVGLWNDKLGLPKEDFEASVRSSLGL</sequence>
<feature type="domain" description="NmrA-like" evidence="3">
    <location>
        <begin position="4"/>
        <end position="227"/>
    </location>
</feature>
<dbReference type="InterPro" id="IPR045312">
    <property type="entry name" value="PCBER-like"/>
</dbReference>
<name>A0A6A7B310_9PLEO</name>
<organism evidence="4 5">
    <name type="scientific">Plenodomus tracheiphilus IPT5</name>
    <dbReference type="NCBI Taxonomy" id="1408161"/>
    <lineage>
        <taxon>Eukaryota</taxon>
        <taxon>Fungi</taxon>
        <taxon>Dikarya</taxon>
        <taxon>Ascomycota</taxon>
        <taxon>Pezizomycotina</taxon>
        <taxon>Dothideomycetes</taxon>
        <taxon>Pleosporomycetidae</taxon>
        <taxon>Pleosporales</taxon>
        <taxon>Pleosporineae</taxon>
        <taxon>Leptosphaeriaceae</taxon>
        <taxon>Plenodomus</taxon>
    </lineage>
</organism>
<dbReference type="Gene3D" id="3.90.25.10">
    <property type="entry name" value="UDP-galactose 4-epimerase, domain 1"/>
    <property type="match status" value="1"/>
</dbReference>
<evidence type="ECO:0000313" key="4">
    <source>
        <dbReference type="EMBL" id="KAF2848805.1"/>
    </source>
</evidence>
<dbReference type="EMBL" id="MU006315">
    <property type="protein sequence ID" value="KAF2848805.1"/>
    <property type="molecule type" value="Genomic_DNA"/>
</dbReference>
<protein>
    <submittedName>
        <fullName evidence="4">Isoflavone reductase family protein-like protein CipA</fullName>
    </submittedName>
</protein>
<dbReference type="InterPro" id="IPR036291">
    <property type="entry name" value="NAD(P)-bd_dom_sf"/>
</dbReference>
<proteinExistence type="predicted"/>
<dbReference type="GO" id="GO:0016491">
    <property type="term" value="F:oxidoreductase activity"/>
    <property type="evidence" value="ECO:0007669"/>
    <property type="project" value="UniProtKB-KW"/>
</dbReference>
<dbReference type="Pfam" id="PF05368">
    <property type="entry name" value="NmrA"/>
    <property type="match status" value="1"/>
</dbReference>
<accession>A0A6A7B310</accession>
<dbReference type="Proteomes" id="UP000799423">
    <property type="component" value="Unassembled WGS sequence"/>
</dbReference>
<evidence type="ECO:0000313" key="5">
    <source>
        <dbReference type="Proteomes" id="UP000799423"/>
    </source>
</evidence>
<evidence type="ECO:0000256" key="1">
    <source>
        <dbReference type="ARBA" id="ARBA00022857"/>
    </source>
</evidence>
<reference evidence="4" key="1">
    <citation type="submission" date="2020-01" db="EMBL/GenBank/DDBJ databases">
        <authorList>
            <consortium name="DOE Joint Genome Institute"/>
            <person name="Haridas S."/>
            <person name="Albert R."/>
            <person name="Binder M."/>
            <person name="Bloem J."/>
            <person name="Labutti K."/>
            <person name="Salamov A."/>
            <person name="Andreopoulos B."/>
            <person name="Baker S.E."/>
            <person name="Barry K."/>
            <person name="Bills G."/>
            <person name="Bluhm B.H."/>
            <person name="Cannon C."/>
            <person name="Castanera R."/>
            <person name="Culley D.E."/>
            <person name="Daum C."/>
            <person name="Ezra D."/>
            <person name="Gonzalez J.B."/>
            <person name="Henrissat B."/>
            <person name="Kuo A."/>
            <person name="Liang C."/>
            <person name="Lipzen A."/>
            <person name="Lutzoni F."/>
            <person name="Magnuson J."/>
            <person name="Mondo S."/>
            <person name="Nolan M."/>
            <person name="Ohm R."/>
            <person name="Pangilinan J."/>
            <person name="Park H.-J."/>
            <person name="Ramirez L."/>
            <person name="Alfaro M."/>
            <person name="Sun H."/>
            <person name="Tritt A."/>
            <person name="Yoshinaga Y."/>
            <person name="Zwiers L.-H."/>
            <person name="Turgeon B.G."/>
            <person name="Goodwin S.B."/>
            <person name="Spatafora J.W."/>
            <person name="Crous P.W."/>
            <person name="Grigoriev I.V."/>
        </authorList>
    </citation>
    <scope>NUCLEOTIDE SEQUENCE</scope>
    <source>
        <strain evidence="4">IPT5</strain>
    </source>
</reference>